<feature type="transmembrane region" description="Helical" evidence="5">
    <location>
        <begin position="122"/>
        <end position="144"/>
    </location>
</feature>
<keyword evidence="8" id="KW-1185">Reference proteome</keyword>
<feature type="transmembrane region" description="Helical" evidence="5">
    <location>
        <begin position="381"/>
        <end position="414"/>
    </location>
</feature>
<comment type="caution">
    <text evidence="7">The sequence shown here is derived from an EMBL/GenBank/DDBJ whole genome shotgun (WGS) entry which is preliminary data.</text>
</comment>
<keyword evidence="2 5" id="KW-0812">Transmembrane</keyword>
<keyword evidence="4 5" id="KW-0472">Membrane</keyword>
<dbReference type="Pfam" id="PF04932">
    <property type="entry name" value="Wzy_C"/>
    <property type="match status" value="1"/>
</dbReference>
<dbReference type="GO" id="GO:0016874">
    <property type="term" value="F:ligase activity"/>
    <property type="evidence" value="ECO:0007669"/>
    <property type="project" value="UniProtKB-KW"/>
</dbReference>
<dbReference type="Proteomes" id="UP000623301">
    <property type="component" value="Unassembled WGS sequence"/>
</dbReference>
<dbReference type="PANTHER" id="PTHR37422">
    <property type="entry name" value="TEICHURONIC ACID BIOSYNTHESIS PROTEIN TUAE"/>
    <property type="match status" value="1"/>
</dbReference>
<evidence type="ECO:0000313" key="7">
    <source>
        <dbReference type="EMBL" id="MBJ2172618.1"/>
    </source>
</evidence>
<feature type="transmembrane region" description="Helical" evidence="5">
    <location>
        <begin position="344"/>
        <end position="369"/>
    </location>
</feature>
<dbReference type="EMBL" id="JAEHFJ010000001">
    <property type="protein sequence ID" value="MBJ2172618.1"/>
    <property type="molecule type" value="Genomic_DNA"/>
</dbReference>
<dbReference type="PANTHER" id="PTHR37422:SF13">
    <property type="entry name" value="LIPOPOLYSACCHARIDE BIOSYNTHESIS PROTEIN PA4999-RELATED"/>
    <property type="match status" value="1"/>
</dbReference>
<protein>
    <submittedName>
        <fullName evidence="7">O-antigen ligase family protein</fullName>
    </submittedName>
</protein>
<feature type="transmembrane region" description="Helical" evidence="5">
    <location>
        <begin position="205"/>
        <end position="237"/>
    </location>
</feature>
<dbReference type="InterPro" id="IPR007016">
    <property type="entry name" value="O-antigen_ligase-rel_domated"/>
</dbReference>
<name>A0ABS0WKW8_9FLAO</name>
<evidence type="ECO:0000259" key="6">
    <source>
        <dbReference type="Pfam" id="PF04932"/>
    </source>
</evidence>
<reference evidence="7 8" key="1">
    <citation type="submission" date="2020-12" db="EMBL/GenBank/DDBJ databases">
        <title>Aureibaculum luteum sp. nov. and Aureibaculum flavum sp. nov., novel members of the family Flavobacteriaceae isolated from Antarctic intertidal sediments.</title>
        <authorList>
            <person name="He X."/>
            <person name="Zhang X."/>
        </authorList>
    </citation>
    <scope>NUCLEOTIDE SEQUENCE [LARGE SCALE GENOMIC DNA]</scope>
    <source>
        <strain evidence="7 8">A20</strain>
    </source>
</reference>
<evidence type="ECO:0000256" key="3">
    <source>
        <dbReference type="ARBA" id="ARBA00022989"/>
    </source>
</evidence>
<organism evidence="7 8">
    <name type="scientific">Aureibaculum flavum</name>
    <dbReference type="NCBI Taxonomy" id="2795986"/>
    <lineage>
        <taxon>Bacteria</taxon>
        <taxon>Pseudomonadati</taxon>
        <taxon>Bacteroidota</taxon>
        <taxon>Flavobacteriia</taxon>
        <taxon>Flavobacteriales</taxon>
        <taxon>Flavobacteriaceae</taxon>
        <taxon>Aureibaculum</taxon>
    </lineage>
</organism>
<evidence type="ECO:0000256" key="2">
    <source>
        <dbReference type="ARBA" id="ARBA00022692"/>
    </source>
</evidence>
<feature type="transmembrane region" description="Helical" evidence="5">
    <location>
        <begin position="68"/>
        <end position="86"/>
    </location>
</feature>
<sequence length="431" mass="48972">MANYYSIPNKFNRFIILLITLAPFVAYVLLGLLKTDYGKNITVLMYLGVILIFFYAKKGTPVKFPKYVIFYLLFTLYTYISEFYLLDREFKLLYLVSNPIAASLLALIIIENIHIRTKYMNVLLKTSNVIFIVAFIVILLQQILGQEFLTNPDYMKSWGGGDVTESRLVSIYSYIGDAISTGLGFVPIFIIIVEVLGKQNKQKKMLLYILCGVMFVFLTKARWILLNGLLVFLLLFMNNRKNLSQFYKYLILIPIIFVSSLVLLDAYGLETIGIVEDRILDKESGGVTKGSAGTRLLAIATFGKVYWDNPILGKGNIKYGMAGTGEQDYKLKKYLAGRSSQIHVGYLSLFYIYGLVGGLLFLFFLITILRHLYMNAKITGYFGPFVAFLGFAVANLTLVTFSIFETGLLLALIFDKYYMSMNNKQTNEIHV</sequence>
<evidence type="ECO:0000256" key="5">
    <source>
        <dbReference type="SAM" id="Phobius"/>
    </source>
</evidence>
<gene>
    <name evidence="7" type="ORF">JBL43_00100</name>
</gene>
<feature type="transmembrane region" description="Helical" evidence="5">
    <location>
        <begin position="249"/>
        <end position="269"/>
    </location>
</feature>
<dbReference type="RefSeq" id="WP_198839471.1">
    <property type="nucleotide sequence ID" value="NZ_JAEHFJ010000001.1"/>
</dbReference>
<feature type="transmembrane region" description="Helical" evidence="5">
    <location>
        <begin position="39"/>
        <end position="56"/>
    </location>
</feature>
<feature type="transmembrane region" description="Helical" evidence="5">
    <location>
        <begin position="92"/>
        <end position="110"/>
    </location>
</feature>
<keyword evidence="7" id="KW-0436">Ligase</keyword>
<keyword evidence="3 5" id="KW-1133">Transmembrane helix</keyword>
<proteinExistence type="predicted"/>
<evidence type="ECO:0000256" key="1">
    <source>
        <dbReference type="ARBA" id="ARBA00004141"/>
    </source>
</evidence>
<evidence type="ECO:0000313" key="8">
    <source>
        <dbReference type="Proteomes" id="UP000623301"/>
    </source>
</evidence>
<evidence type="ECO:0000256" key="4">
    <source>
        <dbReference type="ARBA" id="ARBA00023136"/>
    </source>
</evidence>
<feature type="transmembrane region" description="Helical" evidence="5">
    <location>
        <begin position="12"/>
        <end position="33"/>
    </location>
</feature>
<feature type="domain" description="O-antigen ligase-related" evidence="6">
    <location>
        <begin position="209"/>
        <end position="362"/>
    </location>
</feature>
<feature type="transmembrane region" description="Helical" evidence="5">
    <location>
        <begin position="171"/>
        <end position="193"/>
    </location>
</feature>
<comment type="subcellular location">
    <subcellularLocation>
        <location evidence="1">Membrane</location>
        <topology evidence="1">Multi-pass membrane protein</topology>
    </subcellularLocation>
</comment>
<dbReference type="InterPro" id="IPR051533">
    <property type="entry name" value="WaaL-like"/>
</dbReference>
<accession>A0ABS0WKW8</accession>